<name>A0ABY6YXE7_9BACL</name>
<proteinExistence type="predicted"/>
<protein>
    <recommendedName>
        <fullName evidence="3">Phage ABA sandwich domain-containing protein</fullName>
    </recommendedName>
</protein>
<sequence>MDVNNAKMKQLLEALPQIRELVSEQAEVEGYGSASCVDDPRDFVPDFEMCSEKEINAWKAACELAEKGESVDIPRHQIIRDGEGSMAAHIAYNAWGLGTYKYRDPEMIRIRDIIDAVLQEESQ</sequence>
<dbReference type="RefSeq" id="WP_268041809.1">
    <property type="nucleotide sequence ID" value="NZ_CP104064.1"/>
</dbReference>
<accession>A0ABY6YXE7</accession>
<dbReference type="EMBL" id="CP104064">
    <property type="protein sequence ID" value="WAH35017.1"/>
    <property type="molecule type" value="Genomic_DNA"/>
</dbReference>
<evidence type="ECO:0000313" key="1">
    <source>
        <dbReference type="EMBL" id="WAH35017.1"/>
    </source>
</evidence>
<keyword evidence="2" id="KW-1185">Reference proteome</keyword>
<evidence type="ECO:0000313" key="2">
    <source>
        <dbReference type="Proteomes" id="UP001164803"/>
    </source>
</evidence>
<dbReference type="Proteomes" id="UP001164803">
    <property type="component" value="Chromosome"/>
</dbReference>
<gene>
    <name evidence="1" type="ORF">NZD86_11825</name>
</gene>
<evidence type="ECO:0008006" key="3">
    <source>
        <dbReference type="Google" id="ProtNLM"/>
    </source>
</evidence>
<organism evidence="1 2">
    <name type="scientific">Alicyclobacillus dauci</name>
    <dbReference type="NCBI Taxonomy" id="1475485"/>
    <lineage>
        <taxon>Bacteria</taxon>
        <taxon>Bacillati</taxon>
        <taxon>Bacillota</taxon>
        <taxon>Bacilli</taxon>
        <taxon>Bacillales</taxon>
        <taxon>Alicyclobacillaceae</taxon>
        <taxon>Alicyclobacillus</taxon>
    </lineage>
</organism>
<reference evidence="1" key="1">
    <citation type="submission" date="2022-08" db="EMBL/GenBank/DDBJ databases">
        <title>Alicyclobacillus dauci DSM2870, complete genome.</title>
        <authorList>
            <person name="Wang Q."/>
            <person name="Cai R."/>
            <person name="Wang Z."/>
        </authorList>
    </citation>
    <scope>NUCLEOTIDE SEQUENCE</scope>
    <source>
        <strain evidence="1">DSM 28700</strain>
    </source>
</reference>